<protein>
    <submittedName>
        <fullName evidence="1">Uncharacterized protein</fullName>
    </submittedName>
</protein>
<evidence type="ECO:0000313" key="1">
    <source>
        <dbReference type="EMBL" id="CAL1688845.1"/>
    </source>
</evidence>
<organism evidence="1 2">
    <name type="scientific">Lasius platythorax</name>
    <dbReference type="NCBI Taxonomy" id="488582"/>
    <lineage>
        <taxon>Eukaryota</taxon>
        <taxon>Metazoa</taxon>
        <taxon>Ecdysozoa</taxon>
        <taxon>Arthropoda</taxon>
        <taxon>Hexapoda</taxon>
        <taxon>Insecta</taxon>
        <taxon>Pterygota</taxon>
        <taxon>Neoptera</taxon>
        <taxon>Endopterygota</taxon>
        <taxon>Hymenoptera</taxon>
        <taxon>Apocrita</taxon>
        <taxon>Aculeata</taxon>
        <taxon>Formicoidea</taxon>
        <taxon>Formicidae</taxon>
        <taxon>Formicinae</taxon>
        <taxon>Lasius</taxon>
        <taxon>Lasius</taxon>
    </lineage>
</organism>
<dbReference type="EMBL" id="OZ034832">
    <property type="protein sequence ID" value="CAL1688845.1"/>
    <property type="molecule type" value="Genomic_DNA"/>
</dbReference>
<keyword evidence="2" id="KW-1185">Reference proteome</keyword>
<reference evidence="1" key="1">
    <citation type="submission" date="2024-04" db="EMBL/GenBank/DDBJ databases">
        <authorList>
            <consortium name="Molecular Ecology Group"/>
        </authorList>
    </citation>
    <scope>NUCLEOTIDE SEQUENCE</scope>
</reference>
<proteinExistence type="predicted"/>
<dbReference type="Proteomes" id="UP001497644">
    <property type="component" value="Chromosome 9"/>
</dbReference>
<sequence>MPMYFCQRHALIRGPAACSGGPGTLCALATSMENPKEKRRIKKPPPSFWRAMNGKPAICYRNSVRLMGVDSADVSPLCSSYLGLVRKTNAKKGT</sequence>
<accession>A0AAV2PCJ5</accession>
<name>A0AAV2PCJ5_9HYME</name>
<gene>
    <name evidence="1" type="ORF">LPLAT_LOCUS13881</name>
</gene>
<dbReference type="AlphaFoldDB" id="A0AAV2PCJ5"/>
<evidence type="ECO:0000313" key="2">
    <source>
        <dbReference type="Proteomes" id="UP001497644"/>
    </source>
</evidence>